<keyword evidence="3" id="KW-0560">Oxidoreductase</keyword>
<dbReference type="OrthoDB" id="4417174at2"/>
<comment type="similarity">
    <text evidence="1">Belongs to the intradiol ring-cleavage dioxygenase family.</text>
</comment>
<evidence type="ECO:0000313" key="6">
    <source>
        <dbReference type="EMBL" id="SFV21773.1"/>
    </source>
</evidence>
<dbReference type="AlphaFoldDB" id="A0A1I7MIL9"/>
<evidence type="ECO:0000256" key="1">
    <source>
        <dbReference type="ARBA" id="ARBA00007825"/>
    </source>
</evidence>
<dbReference type="InterPro" id="IPR015889">
    <property type="entry name" value="Intradiol_dOase_core"/>
</dbReference>
<sequence length="217" mass="24024">MRVDVNDPNADRTAEGKLVPTPGQTIGPFFGYANGYEQVHLPFRDGHHLVPPTHPDAVRLTGTVYDGNGDPIPDAMLEIWQADQNGEIPQETGSLVRDGWTFTGWGRCAVDNVGTYTFSTVNPGPTEDGKAPFIHLVVFARGLLNKLHTRIYLPEDTEALAQDPLLSSLDETRRQTLIAERRPDGSLHLDIWVQGQGEHADKETVFLQFPGIDYPQN</sequence>
<name>A0A1I7MIL9_9MICC</name>
<dbReference type="GO" id="GO:0018578">
    <property type="term" value="F:protocatechuate 3,4-dioxygenase activity"/>
    <property type="evidence" value="ECO:0007669"/>
    <property type="project" value="InterPro"/>
</dbReference>
<feature type="domain" description="Intradiol ring-cleavage dioxygenases" evidence="5">
    <location>
        <begin position="58"/>
        <end position="181"/>
    </location>
</feature>
<proteinExistence type="inferred from homology"/>
<dbReference type="PANTHER" id="PTHR33711:SF9">
    <property type="entry name" value="PROTOCATECHUATE 3,4-DIOXYGENASE ALPHA CHAIN"/>
    <property type="match status" value="1"/>
</dbReference>
<dbReference type="InterPro" id="IPR012786">
    <property type="entry name" value="Protocat_dOase_a"/>
</dbReference>
<evidence type="ECO:0000259" key="5">
    <source>
        <dbReference type="Pfam" id="PF00775"/>
    </source>
</evidence>
<keyword evidence="7" id="KW-1185">Reference proteome</keyword>
<gene>
    <name evidence="6" type="ORF">SAMN04487966_10333</name>
</gene>
<keyword evidence="2 6" id="KW-0223">Dioxygenase</keyword>
<dbReference type="EMBL" id="FPCG01000003">
    <property type="protein sequence ID" value="SFV21773.1"/>
    <property type="molecule type" value="Genomic_DNA"/>
</dbReference>
<dbReference type="Gene3D" id="2.60.130.10">
    <property type="entry name" value="Aromatic compound dioxygenase"/>
    <property type="match status" value="1"/>
</dbReference>
<feature type="region of interest" description="Disordered" evidence="4">
    <location>
        <begin position="1"/>
        <end position="21"/>
    </location>
</feature>
<organism evidence="6 7">
    <name type="scientific">Micrococcus terreus</name>
    <dbReference type="NCBI Taxonomy" id="574650"/>
    <lineage>
        <taxon>Bacteria</taxon>
        <taxon>Bacillati</taxon>
        <taxon>Actinomycetota</taxon>
        <taxon>Actinomycetes</taxon>
        <taxon>Micrococcales</taxon>
        <taxon>Micrococcaceae</taxon>
        <taxon>Micrococcus</taxon>
    </lineage>
</organism>
<reference evidence="6 7" key="1">
    <citation type="submission" date="2016-10" db="EMBL/GenBank/DDBJ databases">
        <authorList>
            <person name="de Groot N.N."/>
        </authorList>
    </citation>
    <scope>NUCLEOTIDE SEQUENCE [LARGE SCALE GENOMIC DNA]</scope>
    <source>
        <strain evidence="6 7">CGMCC 1.7054</strain>
    </source>
</reference>
<dbReference type="STRING" id="574650.SAMN04487966_10333"/>
<evidence type="ECO:0000256" key="4">
    <source>
        <dbReference type="SAM" id="MobiDB-lite"/>
    </source>
</evidence>
<dbReference type="GO" id="GO:0008199">
    <property type="term" value="F:ferric iron binding"/>
    <property type="evidence" value="ECO:0007669"/>
    <property type="project" value="InterPro"/>
</dbReference>
<dbReference type="RefSeq" id="WP_091695502.1">
    <property type="nucleotide sequence ID" value="NZ_CAMIGK010000112.1"/>
</dbReference>
<dbReference type="InterPro" id="IPR050770">
    <property type="entry name" value="Intradiol_RC_Dioxygenase"/>
</dbReference>
<accession>A0A1I7MIL9</accession>
<dbReference type="SUPFAM" id="SSF49482">
    <property type="entry name" value="Aromatic compound dioxygenase"/>
    <property type="match status" value="1"/>
</dbReference>
<dbReference type="Proteomes" id="UP000198881">
    <property type="component" value="Unassembled WGS sequence"/>
</dbReference>
<evidence type="ECO:0000313" key="7">
    <source>
        <dbReference type="Proteomes" id="UP000198881"/>
    </source>
</evidence>
<evidence type="ECO:0000256" key="2">
    <source>
        <dbReference type="ARBA" id="ARBA00022964"/>
    </source>
</evidence>
<dbReference type="InterPro" id="IPR000627">
    <property type="entry name" value="Intradiol_dOase_C"/>
</dbReference>
<dbReference type="NCBIfam" id="TIGR02423">
    <property type="entry name" value="protocat_alph"/>
    <property type="match status" value="1"/>
</dbReference>
<dbReference type="Pfam" id="PF00775">
    <property type="entry name" value="Dioxygenase_C"/>
    <property type="match status" value="1"/>
</dbReference>
<evidence type="ECO:0000256" key="3">
    <source>
        <dbReference type="ARBA" id="ARBA00023002"/>
    </source>
</evidence>
<dbReference type="PANTHER" id="PTHR33711">
    <property type="entry name" value="DIOXYGENASE, PUTATIVE (AFU_ORTHOLOGUE AFUA_2G02910)-RELATED"/>
    <property type="match status" value="1"/>
</dbReference>
<feature type="compositionally biased region" description="Basic and acidic residues" evidence="4">
    <location>
        <begin position="1"/>
        <end position="15"/>
    </location>
</feature>
<protein>
    <submittedName>
        <fullName evidence="6">Protocatechuate 3,4-dioxygenase alpha subunit</fullName>
    </submittedName>
</protein>